<keyword evidence="3" id="KW-0418">Kinase</keyword>
<keyword evidence="4" id="KW-1185">Reference proteome</keyword>
<name>A0A6H9YGL9_9ACTN</name>
<dbReference type="GO" id="GO:0006797">
    <property type="term" value="P:polyphosphate metabolic process"/>
    <property type="evidence" value="ECO:0007669"/>
    <property type="project" value="InterPro"/>
</dbReference>
<dbReference type="InterPro" id="IPR027417">
    <property type="entry name" value="P-loop_NTPase"/>
</dbReference>
<sequence>MGAKKKGKKGAAKDAVKDAAERTPFRELLRCPPGPVDLSGFDTAATPGAPGGKSATRDAMTGLGQRVAELQEQLYACAQVEGDQRRVLLVLQGMDTSGKGGVVKHVVGELNPYGCQVKSFKAPTREELSHDFLWRIRRALPQPGHLGVFDRSHYEDVLIARVRELVPRRVWARRYGTINRFEERLALDDCTIVKCFLHISSEKQKERLMARLEDSTKHWKYNPQDVEERRRWDEYQQAYSAVLEKCNTEAAPWYVIPSDRKWYRNYAIMMLLMEVCEGLGPHWPPGDFDLESEKARVAGS</sequence>
<dbReference type="Pfam" id="PF03976">
    <property type="entry name" value="PPK2"/>
    <property type="match status" value="1"/>
</dbReference>
<evidence type="ECO:0000259" key="2">
    <source>
        <dbReference type="Pfam" id="PF03976"/>
    </source>
</evidence>
<dbReference type="Gene3D" id="3.40.50.300">
    <property type="entry name" value="P-loop containing nucleotide triphosphate hydrolases"/>
    <property type="match status" value="1"/>
</dbReference>
<dbReference type="PANTHER" id="PTHR34383">
    <property type="entry name" value="POLYPHOSPHATE:AMP PHOSPHOTRANSFERASE-RELATED"/>
    <property type="match status" value="1"/>
</dbReference>
<evidence type="ECO:0000256" key="1">
    <source>
        <dbReference type="SAM" id="MobiDB-lite"/>
    </source>
</evidence>
<reference evidence="3 4" key="1">
    <citation type="submission" date="2019-09" db="EMBL/GenBank/DDBJ databases">
        <title>Actinomadura physcomitrii sp. nov., a novel actinomycete isolated from moss [Physcomitrium sphaericum (Ludw) Fuernr].</title>
        <authorList>
            <person name="Zhuang X."/>
            <person name="Liu C."/>
        </authorList>
    </citation>
    <scope>NUCLEOTIDE SEQUENCE [LARGE SCALE GENOMIC DNA]</scope>
    <source>
        <strain evidence="3 4">HMC1</strain>
    </source>
</reference>
<organism evidence="3 4">
    <name type="scientific">Actinomadura rudentiformis</name>
    <dbReference type="NCBI Taxonomy" id="359158"/>
    <lineage>
        <taxon>Bacteria</taxon>
        <taxon>Bacillati</taxon>
        <taxon>Actinomycetota</taxon>
        <taxon>Actinomycetes</taxon>
        <taxon>Streptosporangiales</taxon>
        <taxon>Thermomonosporaceae</taxon>
        <taxon>Actinomadura</taxon>
    </lineage>
</organism>
<feature type="region of interest" description="Disordered" evidence="1">
    <location>
        <begin position="1"/>
        <end position="25"/>
    </location>
</feature>
<protein>
    <submittedName>
        <fullName evidence="3">Polyphosphate kinase 2 family protein</fullName>
    </submittedName>
</protein>
<dbReference type="SUPFAM" id="SSF52540">
    <property type="entry name" value="P-loop containing nucleoside triphosphate hydrolases"/>
    <property type="match status" value="1"/>
</dbReference>
<dbReference type="InterPro" id="IPR022488">
    <property type="entry name" value="PPK2-related"/>
</dbReference>
<keyword evidence="3" id="KW-0808">Transferase</keyword>
<comment type="caution">
    <text evidence="3">The sequence shown here is derived from an EMBL/GenBank/DDBJ whole genome shotgun (WGS) entry which is preliminary data.</text>
</comment>
<proteinExistence type="predicted"/>
<dbReference type="EMBL" id="WBMT01000020">
    <property type="protein sequence ID" value="KAB2343019.1"/>
    <property type="molecule type" value="Genomic_DNA"/>
</dbReference>
<evidence type="ECO:0000313" key="4">
    <source>
        <dbReference type="Proteomes" id="UP000468735"/>
    </source>
</evidence>
<dbReference type="OrthoDB" id="9775224at2"/>
<dbReference type="InterPro" id="IPR022300">
    <property type="entry name" value="PPK2-rel_1"/>
</dbReference>
<dbReference type="RefSeq" id="WP_151566400.1">
    <property type="nucleotide sequence ID" value="NZ_WBMT01000020.1"/>
</dbReference>
<dbReference type="PANTHER" id="PTHR34383:SF3">
    <property type="entry name" value="POLYPHOSPHATE:AMP PHOSPHOTRANSFERASE"/>
    <property type="match status" value="1"/>
</dbReference>
<accession>A0A6H9YGL9</accession>
<feature type="domain" description="Polyphosphate kinase-2-related" evidence="2">
    <location>
        <begin position="66"/>
        <end position="274"/>
    </location>
</feature>
<feature type="compositionally biased region" description="Basic and acidic residues" evidence="1">
    <location>
        <begin position="11"/>
        <end position="25"/>
    </location>
</feature>
<gene>
    <name evidence="3" type="ORF">F8566_36310</name>
</gene>
<dbReference type="AlphaFoldDB" id="A0A6H9YGL9"/>
<dbReference type="GO" id="GO:0016776">
    <property type="term" value="F:phosphotransferase activity, phosphate group as acceptor"/>
    <property type="evidence" value="ECO:0007669"/>
    <property type="project" value="InterPro"/>
</dbReference>
<dbReference type="Proteomes" id="UP000468735">
    <property type="component" value="Unassembled WGS sequence"/>
</dbReference>
<dbReference type="GO" id="GO:0016301">
    <property type="term" value="F:kinase activity"/>
    <property type="evidence" value="ECO:0007669"/>
    <property type="project" value="UniProtKB-KW"/>
</dbReference>
<feature type="compositionally biased region" description="Basic residues" evidence="1">
    <location>
        <begin position="1"/>
        <end position="10"/>
    </location>
</feature>
<evidence type="ECO:0000313" key="3">
    <source>
        <dbReference type="EMBL" id="KAB2343019.1"/>
    </source>
</evidence>
<dbReference type="NCBIfam" id="TIGR03709">
    <property type="entry name" value="PPK2_rel_1"/>
    <property type="match status" value="1"/>
</dbReference>